<evidence type="ECO:0000313" key="3">
    <source>
        <dbReference type="Proteomes" id="UP000182259"/>
    </source>
</evidence>
<dbReference type="InterPro" id="IPR009976">
    <property type="entry name" value="Sec10-like"/>
</dbReference>
<evidence type="ECO:0000313" key="2">
    <source>
        <dbReference type="EMBL" id="SGZ57353.1"/>
    </source>
</evidence>
<dbReference type="PANTHER" id="PTHR12100">
    <property type="entry name" value="SEC10"/>
    <property type="match status" value="1"/>
</dbReference>
<evidence type="ECO:0000259" key="1">
    <source>
        <dbReference type="Pfam" id="PF07393"/>
    </source>
</evidence>
<dbReference type="GO" id="GO:0000145">
    <property type="term" value="C:exocyst"/>
    <property type="evidence" value="ECO:0007669"/>
    <property type="project" value="TreeGrafter"/>
</dbReference>
<dbReference type="PANTHER" id="PTHR12100:SF1">
    <property type="entry name" value="RECYCLIN-1"/>
    <property type="match status" value="1"/>
</dbReference>
<sequence>MAHVLWNSDIDVYNTQVIPFLVARNLALYLAIPDILLFSLTSKNAHKAANEPQLWTLKLRAMGVWSNARVVSKDEIRNADFSLLNNPLTCFSSIYQELRVAKFQVLKISKCLQKYYEDLQLNVPYERLRVFKNFHTPQDQAKMLSNLLRYNAIDADATNRRFVRQKITDLLEIFENAVLRELEIHYDIQDYENTRKFVEILIELKNDQTLIDFFLQKTCFDNESIKFLNPETFNLSEFFEKKETRKKSMDVEPENSVWAGESTIEESTEKLDELKLKEVEEKTEEGSYVVNVVKLDEFINELADVFNEEARIIDLIFPQSVPMMFKVSEELITGQLQEIVLVLSSVAKERNVYLEFAPMLYHKLTHDFLDKLAPSNNVGESYKTLMHELIDASYESYASEYMNEERLTFRLFCSQKIREWTLEVQKREHEKTQDILKHVKVETKNDFLTSFRKVFTINGASTRTDETEDLENYSEMQARARILAENIKSLNEVFSPKLALTILNEAKKSLERLLQFREFTVSAVVHELNSTMQEEFLNVIDCIGEDHLKLGFLKALKFLKDYNPKELNNLIDESEDSAIGPLVIFFELINMADMIVQMLDIFYKEEMINRKVVKHENSVLNPSLQSKKKLESMVDKFVADGLNTGIDVLFKEIESVYLSTLKETDYNPTPGAALLAVGPTKAAKRAVHILDDNIDLLVDSADKSIVEVFQQEVAERFFQLIVKVLKRSTVSVDGAVTLISDLNLYYDFILTHIRSNKRMVFPLFQALKKVGSIYIIGGEDAKAIGQMVSDLSKFNGIFSQEEIYEFVQRRQDWPLIKKHVEKVMYGLSLDCVIV</sequence>
<name>A0A1L0C181_9ASCO</name>
<dbReference type="InterPro" id="IPR048627">
    <property type="entry name" value="Sec10_HB"/>
</dbReference>
<dbReference type="EMBL" id="LT635768">
    <property type="protein sequence ID" value="SGZ57353.1"/>
    <property type="molecule type" value="Genomic_DNA"/>
</dbReference>
<dbReference type="GO" id="GO:0006887">
    <property type="term" value="P:exocytosis"/>
    <property type="evidence" value="ECO:0007669"/>
    <property type="project" value="TreeGrafter"/>
</dbReference>
<dbReference type="Proteomes" id="UP000182259">
    <property type="component" value="Chromosome V"/>
</dbReference>
<gene>
    <name evidence="2" type="ORF">SAMEA4029009_CIC11G00000001964</name>
</gene>
<dbReference type="GO" id="GO:0006893">
    <property type="term" value="P:Golgi to plasma membrane transport"/>
    <property type="evidence" value="ECO:0007669"/>
    <property type="project" value="TreeGrafter"/>
</dbReference>
<proteinExistence type="predicted"/>
<dbReference type="Pfam" id="PF07393">
    <property type="entry name" value="Sec10_HB"/>
    <property type="match status" value="1"/>
</dbReference>
<dbReference type="AlphaFoldDB" id="A0A1L0C181"/>
<reference evidence="2 3" key="1">
    <citation type="submission" date="2016-10" db="EMBL/GenBank/DDBJ databases">
        <authorList>
            <person name="de Groot N.N."/>
        </authorList>
    </citation>
    <scope>NUCLEOTIDE SEQUENCE [LARGE SCALE GENOMIC DNA]</scope>
    <source>
        <strain evidence="2 3">PYCC 4715</strain>
    </source>
</reference>
<protein>
    <submittedName>
        <fullName evidence="2">CIC11C00000001964</fullName>
    </submittedName>
</protein>
<feature type="domain" description="Exocyst complex component Sec10-like alpha-helical bundle" evidence="1">
    <location>
        <begin position="140"/>
        <end position="819"/>
    </location>
</feature>
<organism evidence="2 3">
    <name type="scientific">Sungouiella intermedia</name>
    <dbReference type="NCBI Taxonomy" id="45354"/>
    <lineage>
        <taxon>Eukaryota</taxon>
        <taxon>Fungi</taxon>
        <taxon>Dikarya</taxon>
        <taxon>Ascomycota</taxon>
        <taxon>Saccharomycotina</taxon>
        <taxon>Pichiomycetes</taxon>
        <taxon>Metschnikowiaceae</taxon>
        <taxon>Sungouiella</taxon>
    </lineage>
</organism>
<accession>A0A1L0C181</accession>